<dbReference type="InterPro" id="IPR011990">
    <property type="entry name" value="TPR-like_helical_dom_sf"/>
</dbReference>
<organism evidence="1 2">
    <name type="scientific">Mycobacterium rhizamassiliense</name>
    <dbReference type="NCBI Taxonomy" id="1841860"/>
    <lineage>
        <taxon>Bacteria</taxon>
        <taxon>Bacillati</taxon>
        <taxon>Actinomycetota</taxon>
        <taxon>Actinomycetes</taxon>
        <taxon>Mycobacteriales</taxon>
        <taxon>Mycobacteriaceae</taxon>
        <taxon>Mycobacterium</taxon>
    </lineage>
</organism>
<accession>A0A2U3NZB2</accession>
<dbReference type="PANTHER" id="PTHR46082">
    <property type="entry name" value="ATP/GTP-BINDING PROTEIN-RELATED"/>
    <property type="match status" value="1"/>
</dbReference>
<name>A0A2U3NZB2_9MYCO</name>
<dbReference type="Pfam" id="PF13374">
    <property type="entry name" value="TPR_10"/>
    <property type="match status" value="2"/>
</dbReference>
<sequence length="749" mass="81297">MALDGEGAGAVTAVAEQERQVAALRESLGDQHPDTLAALRELMTVHREAGNLAAALGLAEELLAESRQRLGPQHPETLSMAVAIANWRQHLGDVARAADDLAGLIPLLDGELGRDHPDTLTARHMLASYAGPDTDPALAVTTWFQLFADEQRVFGAENLTTLGARHNLAIWRRQLGDIVGATDEMAQVSSVRARLLGNEHPDTLASWRAWVTWRGDAGDTEGAHAGAATLIPLLGKVFGDDHEQTLGMRHLCLLWAPASPNRDIEVLADWAVLIDEEIRALGIDHPLTVAGQTAFAARRADWEADLDEGEWVDADLYQQMELDQGDGEPTKELAARAKEYATEHRSRIEALLEHVIVMKKEIGERSKAFGDGSESALSARYDLAYALWNGGEYPDAAQCTQHLLEDCARNLGDEHALTASVRQLQAAGQRYTQFPLGGGDSEPPADIAVSVDEPDTVFPNMTVSQVDDIRRYAAEALAEIGMEAALSADGTAFVAPDGAACWLEELVRPCSTRPSDQWRPVITDIMTKFAAFSTSLSTVGTMEWPELSTRVRARVVPGIDVEQAQGALSYAWPLADGLYEVLCLDFPDVISYLTTSQLQTHDIDRLREAARRNTAAEPIEGAEAVEGDGVDVQWLHGASSFVASKILDLQALIPEYIPDASHGVVLGVPNRNHLFLHAVSTSKKMLASINTMSTVCPAFCKEYPGPINGDLYFWKDGVLQRISRQAPDTGQYYVEFSGAIGTTLAELPD</sequence>
<reference evidence="1 2" key="1">
    <citation type="submission" date="2017-01" db="EMBL/GenBank/DDBJ databases">
        <authorList>
            <consortium name="Urmite Genomes"/>
        </authorList>
    </citation>
    <scope>NUCLEOTIDE SEQUENCE [LARGE SCALE GENOMIC DNA]</scope>
    <source>
        <strain evidence="1 2">AB57</strain>
    </source>
</reference>
<evidence type="ECO:0000313" key="1">
    <source>
        <dbReference type="EMBL" id="SPM36832.1"/>
    </source>
</evidence>
<proteinExistence type="predicted"/>
<dbReference type="STRING" id="1841860.GCA_900157375_04676"/>
<dbReference type="RefSeq" id="WP_077089457.1">
    <property type="nucleotide sequence ID" value="NZ_LT721901.1"/>
</dbReference>
<dbReference type="PANTHER" id="PTHR46082:SF6">
    <property type="entry name" value="AAA+ ATPASE DOMAIN-CONTAINING PROTEIN-RELATED"/>
    <property type="match status" value="1"/>
</dbReference>
<dbReference type="EMBL" id="FUFA01000005">
    <property type="protein sequence ID" value="SPM36832.1"/>
    <property type="molecule type" value="Genomic_DNA"/>
</dbReference>
<dbReference type="Gene3D" id="1.25.40.10">
    <property type="entry name" value="Tetratricopeptide repeat domain"/>
    <property type="match status" value="3"/>
</dbReference>
<gene>
    <name evidence="1" type="ORF">MRAB57_4673</name>
</gene>
<dbReference type="OrthoDB" id="3884841at2"/>
<dbReference type="SUPFAM" id="SSF48452">
    <property type="entry name" value="TPR-like"/>
    <property type="match status" value="1"/>
</dbReference>
<evidence type="ECO:0000313" key="2">
    <source>
        <dbReference type="Proteomes" id="UP000240988"/>
    </source>
</evidence>
<dbReference type="Proteomes" id="UP000240988">
    <property type="component" value="Unassembled WGS sequence"/>
</dbReference>
<protein>
    <submittedName>
        <fullName evidence="1">Mycobacterium rhizamassiliense ORFan</fullName>
    </submittedName>
</protein>
<keyword evidence="2" id="KW-1185">Reference proteome</keyword>
<dbReference type="InterPro" id="IPR053137">
    <property type="entry name" value="NLR-like"/>
</dbReference>
<dbReference type="AlphaFoldDB" id="A0A2U3NZB2"/>